<dbReference type="AlphaFoldDB" id="A0A6M6E3V5"/>
<sequence>MRFLIEYKDFKTKEEKQVSLELLETFLNEHLIGEFYGSTFECILVRFIHNPTSKKKYRKRVLYDDIAEIELEATFVNNAKLNIDDFLTGLHKVKEAILMVKTIPLKTALDFNEHKILSDLQSSIKSAPATSKELKEYSANQAQTKQHNWAKMVDLSIKRATLNPRPLTKPLITVNVSSPIDETEPDFSFIYTEIFSNLLRKAEVMLPGYNHIFIRLADTLVEAKQESAPNDRGKDTFAILDTKKYITSDTATKSKMMLNSIAEALRYIANFEHLDKSKIEAVIKKVEEEGTDLELIYFSKQNIKYLAEVTYTVPQSHLTNATFNLRVTDLTSNIVKTVKIDDINLFWCPYSFGSINIKKDSIVIKGRSSHRAEISRRADKLPDGYSFTINNIFS</sequence>
<keyword evidence="1" id="KW-0614">Plasmid</keyword>
<dbReference type="RefSeq" id="WP_171778355.1">
    <property type="nucleotide sequence ID" value="NZ_CP045273.1"/>
</dbReference>
<dbReference type="Proteomes" id="UP000501076">
    <property type="component" value="Plasmid pFDU301A"/>
</dbReference>
<organism evidence="1 2">
    <name type="scientific">Priestia megaterium</name>
    <name type="common">Bacillus megaterium</name>
    <dbReference type="NCBI Taxonomy" id="1404"/>
    <lineage>
        <taxon>Bacteria</taxon>
        <taxon>Bacillati</taxon>
        <taxon>Bacillota</taxon>
        <taxon>Bacilli</taxon>
        <taxon>Bacillales</taxon>
        <taxon>Bacillaceae</taxon>
        <taxon>Priestia</taxon>
    </lineage>
</organism>
<evidence type="ECO:0000313" key="2">
    <source>
        <dbReference type="Proteomes" id="UP000501076"/>
    </source>
</evidence>
<name>A0A6M6E3V5_PRIMG</name>
<gene>
    <name evidence="1" type="ORF">FDZ14_30225</name>
</gene>
<accession>A0A6M6E3V5</accession>
<protein>
    <submittedName>
        <fullName evidence="1">Uncharacterized protein</fullName>
    </submittedName>
</protein>
<geneLocation type="plasmid" evidence="2">
    <name>pfdu301a</name>
</geneLocation>
<dbReference type="EMBL" id="CP045273">
    <property type="protein sequence ID" value="QJX80366.1"/>
    <property type="molecule type" value="Genomic_DNA"/>
</dbReference>
<reference evidence="1 2" key="1">
    <citation type="submission" date="2019-10" db="EMBL/GenBank/DDBJ databases">
        <title>Complete genome sequences for adaption low water activity.</title>
        <authorList>
            <person name="Zhao L."/>
            <person name="Zhong J."/>
        </authorList>
    </citation>
    <scope>NUCLEOTIDE SEQUENCE [LARGE SCALE GENOMIC DNA]</scope>
    <source>
        <strain evidence="1 2">FDU301</strain>
        <plasmid evidence="2">pfdu301a</plasmid>
    </source>
</reference>
<evidence type="ECO:0000313" key="1">
    <source>
        <dbReference type="EMBL" id="QJX80366.1"/>
    </source>
</evidence>
<proteinExistence type="predicted"/>